<dbReference type="PANTHER" id="PTHR43297">
    <property type="entry name" value="OLIGOPEPTIDE TRANSPORT ATP-BINDING PROTEIN APPD"/>
    <property type="match status" value="1"/>
</dbReference>
<dbReference type="PROSITE" id="PS50893">
    <property type="entry name" value="ABC_TRANSPORTER_2"/>
    <property type="match status" value="2"/>
</dbReference>
<gene>
    <name evidence="11" type="ORF">OVY01_00335</name>
</gene>
<evidence type="ECO:0000313" key="11">
    <source>
        <dbReference type="EMBL" id="MCY0385710.1"/>
    </source>
</evidence>
<dbReference type="Proteomes" id="UP001082899">
    <property type="component" value="Unassembled WGS sequence"/>
</dbReference>
<keyword evidence="8" id="KW-1278">Translocase</keyword>
<dbReference type="PROSITE" id="PS00211">
    <property type="entry name" value="ABC_TRANSPORTER_1"/>
    <property type="match status" value="2"/>
</dbReference>
<organism evidence="11 12">
    <name type="scientific">Robbsia betulipollinis</name>
    <dbReference type="NCBI Taxonomy" id="2981849"/>
    <lineage>
        <taxon>Bacteria</taxon>
        <taxon>Pseudomonadati</taxon>
        <taxon>Pseudomonadota</taxon>
        <taxon>Betaproteobacteria</taxon>
        <taxon>Burkholderiales</taxon>
        <taxon>Burkholderiaceae</taxon>
        <taxon>Robbsia</taxon>
    </lineage>
</organism>
<comment type="subcellular location">
    <subcellularLocation>
        <location evidence="1">Cell inner membrane</location>
        <topology evidence="1">Peripheral membrane protein</topology>
    </subcellularLocation>
</comment>
<evidence type="ECO:0000256" key="1">
    <source>
        <dbReference type="ARBA" id="ARBA00004417"/>
    </source>
</evidence>
<evidence type="ECO:0000256" key="4">
    <source>
        <dbReference type="ARBA" id="ARBA00022475"/>
    </source>
</evidence>
<protein>
    <submittedName>
        <fullName evidence="11">ABC transporter ATP-binding protein</fullName>
    </submittedName>
</protein>
<keyword evidence="6" id="KW-0547">Nucleotide-binding</keyword>
<keyword evidence="12" id="KW-1185">Reference proteome</keyword>
<name>A0ABT3ZHA2_9BURK</name>
<evidence type="ECO:0000256" key="5">
    <source>
        <dbReference type="ARBA" id="ARBA00022519"/>
    </source>
</evidence>
<evidence type="ECO:0000256" key="2">
    <source>
        <dbReference type="ARBA" id="ARBA00005417"/>
    </source>
</evidence>
<sequence length="626" mass="64748">MSEPVLRVAHLSLARIGPRERVGTRAWGGVRESVRRAVLGAVRGGMGEQAAQALVDDLSFDIAPGECLGLIGASGSGKTLTGLAIAGVLPDGVHRRRGTVDIAPGTAHGAADRRAPGAAGTHPAAMIFQDPRAALSPVRRVGAQLDDVLRAAGMPRGERRAAALALLVEVGLDAPADCLDRYTFELSGGMCQRVLIALALARRPRLLIADEPTTGLDTRTQARVLDLLRHVATTRAMSTLLITHDLAVACHACTRIAVLHAGRIVEIQAAGRFLADAVHPCSRALIAAMPRTACDVAALGTGAPTVAPVVPVVPVVPVAPVVPVVPVVPNAFTAAPASTPTAIPVLARVPQTVCSPAAPVLSVRGVTTGAGRGKPILEDIGFDIAPGEALGIVGRSGCGKSTLAHVLARVTAIDAGSIVFEGIDIAAVSPRRAAGARWRGALQLVFQDVRASLDPLSRVRDAIAAPWRGARAGSGADDALGRGSRPPSLDDAIATLAAKVALPLMLLDRRPHQLSGGEATRVGLARALASRPRLLILDEPTASLDMTTQASIVRTIDALRRAHGMALVFISHDLELVRLLCDRVLVMDAGRIVEAGDCATVFRAPAHPVTQGLLDARLRVGDEGPG</sequence>
<keyword evidence="5" id="KW-0997">Cell inner membrane</keyword>
<dbReference type="InterPro" id="IPR050388">
    <property type="entry name" value="ABC_Ni/Peptide_Import"/>
</dbReference>
<evidence type="ECO:0000256" key="9">
    <source>
        <dbReference type="ARBA" id="ARBA00023136"/>
    </source>
</evidence>
<evidence type="ECO:0000256" key="3">
    <source>
        <dbReference type="ARBA" id="ARBA00022448"/>
    </source>
</evidence>
<evidence type="ECO:0000256" key="6">
    <source>
        <dbReference type="ARBA" id="ARBA00022741"/>
    </source>
</evidence>
<proteinExistence type="inferred from homology"/>
<dbReference type="GO" id="GO:0005524">
    <property type="term" value="F:ATP binding"/>
    <property type="evidence" value="ECO:0007669"/>
    <property type="project" value="UniProtKB-KW"/>
</dbReference>
<dbReference type="Pfam" id="PF00005">
    <property type="entry name" value="ABC_tran"/>
    <property type="match status" value="2"/>
</dbReference>
<evidence type="ECO:0000259" key="10">
    <source>
        <dbReference type="PROSITE" id="PS50893"/>
    </source>
</evidence>
<feature type="domain" description="ABC transporter" evidence="10">
    <location>
        <begin position="361"/>
        <end position="614"/>
    </location>
</feature>
<evidence type="ECO:0000313" key="12">
    <source>
        <dbReference type="Proteomes" id="UP001082899"/>
    </source>
</evidence>
<dbReference type="Gene3D" id="3.40.50.300">
    <property type="entry name" value="P-loop containing nucleotide triphosphate hydrolases"/>
    <property type="match status" value="2"/>
</dbReference>
<keyword evidence="3" id="KW-0813">Transport</keyword>
<keyword evidence="7 11" id="KW-0067">ATP-binding</keyword>
<dbReference type="SMART" id="SM00382">
    <property type="entry name" value="AAA"/>
    <property type="match status" value="2"/>
</dbReference>
<dbReference type="InterPro" id="IPR027417">
    <property type="entry name" value="P-loop_NTPase"/>
</dbReference>
<accession>A0ABT3ZHA2</accession>
<dbReference type="InterPro" id="IPR003439">
    <property type="entry name" value="ABC_transporter-like_ATP-bd"/>
</dbReference>
<dbReference type="CDD" id="cd03257">
    <property type="entry name" value="ABC_NikE_OppD_transporters"/>
    <property type="match status" value="2"/>
</dbReference>
<dbReference type="InterPro" id="IPR017871">
    <property type="entry name" value="ABC_transporter-like_CS"/>
</dbReference>
<dbReference type="RefSeq" id="WP_267844833.1">
    <property type="nucleotide sequence ID" value="NZ_JAPMXC010000001.1"/>
</dbReference>
<dbReference type="InterPro" id="IPR003593">
    <property type="entry name" value="AAA+_ATPase"/>
</dbReference>
<comment type="similarity">
    <text evidence="2">Belongs to the ABC transporter superfamily.</text>
</comment>
<comment type="caution">
    <text evidence="11">The sequence shown here is derived from an EMBL/GenBank/DDBJ whole genome shotgun (WGS) entry which is preliminary data.</text>
</comment>
<dbReference type="EMBL" id="JAPMXC010000001">
    <property type="protein sequence ID" value="MCY0385710.1"/>
    <property type="molecule type" value="Genomic_DNA"/>
</dbReference>
<evidence type="ECO:0000256" key="7">
    <source>
        <dbReference type="ARBA" id="ARBA00022840"/>
    </source>
</evidence>
<dbReference type="PANTHER" id="PTHR43297:SF14">
    <property type="entry name" value="ATPASE AAA-TYPE CORE DOMAIN-CONTAINING PROTEIN"/>
    <property type="match status" value="1"/>
</dbReference>
<keyword evidence="9" id="KW-0472">Membrane</keyword>
<dbReference type="SUPFAM" id="SSF52540">
    <property type="entry name" value="P-loop containing nucleoside triphosphate hydrolases"/>
    <property type="match status" value="2"/>
</dbReference>
<evidence type="ECO:0000256" key="8">
    <source>
        <dbReference type="ARBA" id="ARBA00022967"/>
    </source>
</evidence>
<keyword evidence="4" id="KW-1003">Cell membrane</keyword>
<reference evidence="11" key="1">
    <citation type="submission" date="2022-11" db="EMBL/GenBank/DDBJ databases">
        <title>Robbsia betulipollinis sp. nov., isolated from pollen of birch (Betula pendula).</title>
        <authorList>
            <person name="Shi H."/>
            <person name="Ambika Manirajan B."/>
            <person name="Ratering S."/>
            <person name="Geissler-Plaum R."/>
            <person name="Schnell S."/>
        </authorList>
    </citation>
    <scope>NUCLEOTIDE SEQUENCE</scope>
    <source>
        <strain evidence="11">Bb-Pol-6</strain>
    </source>
</reference>
<feature type="domain" description="ABC transporter" evidence="10">
    <location>
        <begin position="34"/>
        <end position="286"/>
    </location>
</feature>